<feature type="coiled-coil region" evidence="1">
    <location>
        <begin position="12"/>
        <end position="39"/>
    </location>
</feature>
<protein>
    <recommendedName>
        <fullName evidence="2">GapR-like DNA-binding domain-containing protein</fullName>
    </recommendedName>
</protein>
<evidence type="ECO:0000259" key="2">
    <source>
        <dbReference type="Pfam" id="PF10073"/>
    </source>
</evidence>
<keyword evidence="1" id="KW-0175">Coiled coil</keyword>
<accession>A0A3B9IDK1</accession>
<dbReference type="Proteomes" id="UP000257706">
    <property type="component" value="Unassembled WGS sequence"/>
</dbReference>
<reference evidence="3 4" key="1">
    <citation type="journal article" date="2018" name="Nat. Biotechnol.">
        <title>A standardized bacterial taxonomy based on genome phylogeny substantially revises the tree of life.</title>
        <authorList>
            <person name="Parks D.H."/>
            <person name="Chuvochina M."/>
            <person name="Waite D.W."/>
            <person name="Rinke C."/>
            <person name="Skarshewski A."/>
            <person name="Chaumeil P.A."/>
            <person name="Hugenholtz P."/>
        </authorList>
    </citation>
    <scope>NUCLEOTIDE SEQUENCE [LARGE SCALE GENOMIC DNA]</scope>
    <source>
        <strain evidence="3">UBA8739</strain>
    </source>
</reference>
<feature type="domain" description="GapR-like DNA-binding" evidence="2">
    <location>
        <begin position="10"/>
        <end position="79"/>
    </location>
</feature>
<gene>
    <name evidence="3" type="ORF">DCK97_00260</name>
</gene>
<proteinExistence type="predicted"/>
<dbReference type="Pfam" id="PF10073">
    <property type="entry name" value="GapR_DNA-bd"/>
    <property type="match status" value="1"/>
</dbReference>
<comment type="caution">
    <text evidence="3">The sequence shown here is derived from an EMBL/GenBank/DDBJ whole genome shotgun (WGS) entry which is preliminary data.</text>
</comment>
<name>A0A3B9IDK1_9PROT</name>
<dbReference type="InterPro" id="IPR046367">
    <property type="entry name" value="GapR-like_DNA-bd"/>
</dbReference>
<evidence type="ECO:0000313" key="3">
    <source>
        <dbReference type="EMBL" id="HAE45830.1"/>
    </source>
</evidence>
<dbReference type="EMBL" id="DMAI01000003">
    <property type="protein sequence ID" value="HAE45830.1"/>
    <property type="molecule type" value="Genomic_DNA"/>
</dbReference>
<evidence type="ECO:0000313" key="4">
    <source>
        <dbReference type="Proteomes" id="UP000257706"/>
    </source>
</evidence>
<dbReference type="AlphaFoldDB" id="A0A3B9IDK1"/>
<organism evidence="3 4">
    <name type="scientific">Tistrella mobilis</name>
    <dbReference type="NCBI Taxonomy" id="171437"/>
    <lineage>
        <taxon>Bacteria</taxon>
        <taxon>Pseudomonadati</taxon>
        <taxon>Pseudomonadota</taxon>
        <taxon>Alphaproteobacteria</taxon>
        <taxon>Geminicoccales</taxon>
        <taxon>Geminicoccaceae</taxon>
        <taxon>Tistrella</taxon>
    </lineage>
</organism>
<dbReference type="NCBIfam" id="NF010247">
    <property type="entry name" value="PRK13694.1"/>
    <property type="match status" value="1"/>
</dbReference>
<evidence type="ECO:0000256" key="1">
    <source>
        <dbReference type="SAM" id="Coils"/>
    </source>
</evidence>
<sequence length="83" mass="9470">MTEVAGIFGDVLRSYIERIERLEEEKAGIAANIREVFAEAKGNGFDTKVMRQLIKLRRMEPQDVAEQDDLLDLYKRALGMPLS</sequence>
<dbReference type="GO" id="GO:0003677">
    <property type="term" value="F:DNA binding"/>
    <property type="evidence" value="ECO:0007669"/>
    <property type="project" value="InterPro"/>
</dbReference>